<name>A0A916SNC4_9HYPH</name>
<evidence type="ECO:0000313" key="3">
    <source>
        <dbReference type="Proteomes" id="UP000646478"/>
    </source>
</evidence>
<comment type="caution">
    <text evidence="2">The sequence shown here is derived from an EMBL/GenBank/DDBJ whole genome shotgun (WGS) entry which is preliminary data.</text>
</comment>
<keyword evidence="1" id="KW-1133">Transmembrane helix</keyword>
<protein>
    <recommendedName>
        <fullName evidence="4">CoxF protein</fullName>
    </recommendedName>
</protein>
<evidence type="ECO:0000256" key="1">
    <source>
        <dbReference type="SAM" id="Phobius"/>
    </source>
</evidence>
<dbReference type="RefSeq" id="WP_188825981.1">
    <property type="nucleotide sequence ID" value="NZ_BMHH01000023.1"/>
</dbReference>
<organism evidence="2 3">
    <name type="scientific">Brucella endophytica</name>
    <dbReference type="NCBI Taxonomy" id="1963359"/>
    <lineage>
        <taxon>Bacteria</taxon>
        <taxon>Pseudomonadati</taxon>
        <taxon>Pseudomonadota</taxon>
        <taxon>Alphaproteobacteria</taxon>
        <taxon>Hyphomicrobiales</taxon>
        <taxon>Brucellaceae</taxon>
        <taxon>Brucella/Ochrobactrum group</taxon>
        <taxon>Brucella</taxon>
    </lineage>
</organism>
<dbReference type="Proteomes" id="UP000646478">
    <property type="component" value="Unassembled WGS sequence"/>
</dbReference>
<evidence type="ECO:0008006" key="4">
    <source>
        <dbReference type="Google" id="ProtNLM"/>
    </source>
</evidence>
<reference evidence="2" key="1">
    <citation type="journal article" date="2014" name="Int. J. Syst. Evol. Microbiol.">
        <title>Complete genome sequence of Corynebacterium casei LMG S-19264T (=DSM 44701T), isolated from a smear-ripened cheese.</title>
        <authorList>
            <consortium name="US DOE Joint Genome Institute (JGI-PGF)"/>
            <person name="Walter F."/>
            <person name="Albersmeier A."/>
            <person name="Kalinowski J."/>
            <person name="Ruckert C."/>
        </authorList>
    </citation>
    <scope>NUCLEOTIDE SEQUENCE</scope>
    <source>
        <strain evidence="2">CGMCC 1.15082</strain>
    </source>
</reference>
<sequence length="53" mass="5820">MPNQLETISLTDKQKKAQRSRSLAIAIALALFVVLVYVGTFAKLGANVFVRPM</sequence>
<keyword evidence="1" id="KW-0472">Membrane</keyword>
<dbReference type="AlphaFoldDB" id="A0A916SNC4"/>
<dbReference type="EMBL" id="BMHH01000023">
    <property type="protein sequence ID" value="GGB07957.1"/>
    <property type="molecule type" value="Genomic_DNA"/>
</dbReference>
<evidence type="ECO:0000313" key="2">
    <source>
        <dbReference type="EMBL" id="GGB07957.1"/>
    </source>
</evidence>
<accession>A0A916SNC4</accession>
<feature type="transmembrane region" description="Helical" evidence="1">
    <location>
        <begin position="23"/>
        <end position="44"/>
    </location>
</feature>
<gene>
    <name evidence="2" type="ORF">GCM10011491_40000</name>
</gene>
<keyword evidence="3" id="KW-1185">Reference proteome</keyword>
<keyword evidence="1" id="KW-0812">Transmembrane</keyword>
<reference evidence="2" key="2">
    <citation type="submission" date="2020-09" db="EMBL/GenBank/DDBJ databases">
        <authorList>
            <person name="Sun Q."/>
            <person name="Zhou Y."/>
        </authorList>
    </citation>
    <scope>NUCLEOTIDE SEQUENCE</scope>
    <source>
        <strain evidence="2">CGMCC 1.15082</strain>
    </source>
</reference>
<proteinExistence type="predicted"/>